<reference evidence="2" key="1">
    <citation type="submission" date="2023-03" db="EMBL/GenBank/DDBJ databases">
        <title>Massive genome expansion in bonnet fungi (Mycena s.s.) driven by repeated elements and novel gene families across ecological guilds.</title>
        <authorList>
            <consortium name="Lawrence Berkeley National Laboratory"/>
            <person name="Harder C.B."/>
            <person name="Miyauchi S."/>
            <person name="Viragh M."/>
            <person name="Kuo A."/>
            <person name="Thoen E."/>
            <person name="Andreopoulos B."/>
            <person name="Lu D."/>
            <person name="Skrede I."/>
            <person name="Drula E."/>
            <person name="Henrissat B."/>
            <person name="Morin E."/>
            <person name="Kohler A."/>
            <person name="Barry K."/>
            <person name="LaButti K."/>
            <person name="Morin E."/>
            <person name="Salamov A."/>
            <person name="Lipzen A."/>
            <person name="Mereny Z."/>
            <person name="Hegedus B."/>
            <person name="Baldrian P."/>
            <person name="Stursova M."/>
            <person name="Weitz H."/>
            <person name="Taylor A."/>
            <person name="Grigoriev I.V."/>
            <person name="Nagy L.G."/>
            <person name="Martin F."/>
            <person name="Kauserud H."/>
        </authorList>
    </citation>
    <scope>NUCLEOTIDE SEQUENCE</scope>
    <source>
        <strain evidence="2">9284</strain>
    </source>
</reference>
<dbReference type="CDD" id="cd01838">
    <property type="entry name" value="Isoamyl_acetate_hydrolase_like"/>
    <property type="match status" value="1"/>
</dbReference>
<dbReference type="PANTHER" id="PTHR14209:SF19">
    <property type="entry name" value="ISOAMYL ACETATE-HYDROLYZING ESTERASE 1 HOMOLOG"/>
    <property type="match status" value="1"/>
</dbReference>
<accession>A0AAD7FM80</accession>
<dbReference type="PANTHER" id="PTHR14209">
    <property type="entry name" value="ISOAMYL ACETATE-HYDROLYZING ESTERASE 1"/>
    <property type="match status" value="1"/>
</dbReference>
<protein>
    <submittedName>
        <fullName evidence="2">SGNH hydrolase-type esterase domain-containing protein</fullName>
    </submittedName>
</protein>
<dbReference type="InterPro" id="IPR045136">
    <property type="entry name" value="Iah1-like"/>
</dbReference>
<evidence type="ECO:0000259" key="1">
    <source>
        <dbReference type="Pfam" id="PF13472"/>
    </source>
</evidence>
<dbReference type="SUPFAM" id="SSF52266">
    <property type="entry name" value="SGNH hydrolase"/>
    <property type="match status" value="1"/>
</dbReference>
<name>A0AAD7FM80_9AGAR</name>
<dbReference type="AlphaFoldDB" id="A0AAD7FM80"/>
<keyword evidence="3" id="KW-1185">Reference proteome</keyword>
<feature type="domain" description="SGNH hydrolase-type esterase" evidence="1">
    <location>
        <begin position="11"/>
        <end position="202"/>
    </location>
</feature>
<dbReference type="EMBL" id="JARKIF010000008">
    <property type="protein sequence ID" value="KAJ7632464.1"/>
    <property type="molecule type" value="Genomic_DNA"/>
</dbReference>
<organism evidence="2 3">
    <name type="scientific">Roridomyces roridus</name>
    <dbReference type="NCBI Taxonomy" id="1738132"/>
    <lineage>
        <taxon>Eukaryota</taxon>
        <taxon>Fungi</taxon>
        <taxon>Dikarya</taxon>
        <taxon>Basidiomycota</taxon>
        <taxon>Agaricomycotina</taxon>
        <taxon>Agaricomycetes</taxon>
        <taxon>Agaricomycetidae</taxon>
        <taxon>Agaricales</taxon>
        <taxon>Marasmiineae</taxon>
        <taxon>Mycenaceae</taxon>
        <taxon>Roridomyces</taxon>
    </lineage>
</organism>
<gene>
    <name evidence="2" type="ORF">FB45DRAFT_912496</name>
</gene>
<dbReference type="Pfam" id="PF13472">
    <property type="entry name" value="Lipase_GDSL_2"/>
    <property type="match status" value="1"/>
</dbReference>
<dbReference type="InterPro" id="IPR036514">
    <property type="entry name" value="SGNH_hydro_sf"/>
</dbReference>
<sequence length="237" mass="26382">MAATVQDAIMLFGDSITQMGWSPGGFGARLTDVYCRRFDVLNRGFGGYNTKWAMPVLERCLEPQQNAPKIRIFVLWLGANDAAILPSRQHVPLDEYINNIESMVRLVRTRDESTKIILVTPPPISEAMWAAQLKENDPAAQLDRKFDTTKEYAQSVVAVAAKMGVSVVDVWDRIWTAAGARQEALSQYLSDGLHLTAAGYAIAYDALMENIKEEHASLHYEQVNPTFPPWPELGNGV</sequence>
<dbReference type="InterPro" id="IPR013830">
    <property type="entry name" value="SGNH_hydro"/>
</dbReference>
<evidence type="ECO:0000313" key="2">
    <source>
        <dbReference type="EMBL" id="KAJ7632464.1"/>
    </source>
</evidence>
<keyword evidence="2" id="KW-0378">Hydrolase</keyword>
<dbReference type="GO" id="GO:0016787">
    <property type="term" value="F:hydrolase activity"/>
    <property type="evidence" value="ECO:0007669"/>
    <property type="project" value="UniProtKB-KW"/>
</dbReference>
<dbReference type="Gene3D" id="3.40.50.1110">
    <property type="entry name" value="SGNH hydrolase"/>
    <property type="match status" value="1"/>
</dbReference>
<evidence type="ECO:0000313" key="3">
    <source>
        <dbReference type="Proteomes" id="UP001221142"/>
    </source>
</evidence>
<proteinExistence type="predicted"/>
<dbReference type="Proteomes" id="UP001221142">
    <property type="component" value="Unassembled WGS sequence"/>
</dbReference>
<comment type="caution">
    <text evidence="2">The sequence shown here is derived from an EMBL/GenBank/DDBJ whole genome shotgun (WGS) entry which is preliminary data.</text>
</comment>